<organism evidence="2 3">
    <name type="scientific">Corynebacterium xerosis</name>
    <dbReference type="NCBI Taxonomy" id="1725"/>
    <lineage>
        <taxon>Bacteria</taxon>
        <taxon>Bacillati</taxon>
        <taxon>Actinomycetota</taxon>
        <taxon>Actinomycetes</taxon>
        <taxon>Mycobacteriales</taxon>
        <taxon>Corynebacteriaceae</taxon>
        <taxon>Corynebacterium</taxon>
    </lineage>
</organism>
<dbReference type="RefSeq" id="WP_102214468.1">
    <property type="nucleotide sequence ID" value="NZ_PNHF01000032.1"/>
</dbReference>
<dbReference type="InterPro" id="IPR025449">
    <property type="entry name" value="JetB"/>
</dbReference>
<comment type="caution">
    <text evidence="2">The sequence shown here is derived from an EMBL/GenBank/DDBJ whole genome shotgun (WGS) entry which is preliminary data.</text>
</comment>
<evidence type="ECO:0008006" key="4">
    <source>
        <dbReference type="Google" id="ProtNLM"/>
    </source>
</evidence>
<protein>
    <recommendedName>
        <fullName evidence="4">DUF4194 domain-containing protein</fullName>
    </recommendedName>
</protein>
<reference evidence="2 3" key="1">
    <citation type="submission" date="2017-09" db="EMBL/GenBank/DDBJ databases">
        <title>Bacterial strain isolated from the female urinary microbiota.</title>
        <authorList>
            <person name="Thomas-White K."/>
            <person name="Kumar N."/>
            <person name="Forster S."/>
            <person name="Putonti C."/>
            <person name="Lawley T."/>
            <person name="Wolfe A.J."/>
        </authorList>
    </citation>
    <scope>NUCLEOTIDE SEQUENCE [LARGE SCALE GENOMIC DNA]</scope>
    <source>
        <strain evidence="2 3">UMB0908</strain>
    </source>
</reference>
<accession>A0A2N6SWB3</accession>
<evidence type="ECO:0000256" key="1">
    <source>
        <dbReference type="SAM" id="MobiDB-lite"/>
    </source>
</evidence>
<sequence length="243" mass="26668">MTEPTHDPIADPTAAHVETPLGPDQLWRTDAGTLSAASRRALVRLLQGPLVRADQQPEVWKTILSDETELRSRLSDVFLDLILDEASGIAFTRMVDADESVSVPKVLRAVSLNHMDTVVLLHLRTELAMAQPGERVIVDNEEVFEALEVYRGSSDRDEKKYRTRFDASFKRIGEYNLISTTETDGRFEVSPVLKSIFDPDIVAGIRDEYLAMSGGADAAGIDESGDGPIDVDAAVEEREGAGE</sequence>
<dbReference type="AlphaFoldDB" id="A0A2N6SWB3"/>
<dbReference type="EMBL" id="PNHF01000032">
    <property type="protein sequence ID" value="PMC61363.1"/>
    <property type="molecule type" value="Genomic_DNA"/>
</dbReference>
<gene>
    <name evidence="2" type="ORF">CJ204_11530</name>
</gene>
<proteinExistence type="predicted"/>
<feature type="region of interest" description="Disordered" evidence="1">
    <location>
        <begin position="1"/>
        <end position="22"/>
    </location>
</feature>
<name>A0A2N6SWB3_9CORY</name>
<dbReference type="Pfam" id="PF13835">
    <property type="entry name" value="DUF4194"/>
    <property type="match status" value="1"/>
</dbReference>
<dbReference type="Proteomes" id="UP000235363">
    <property type="component" value="Unassembled WGS sequence"/>
</dbReference>
<evidence type="ECO:0000313" key="2">
    <source>
        <dbReference type="EMBL" id="PMC61363.1"/>
    </source>
</evidence>
<evidence type="ECO:0000313" key="3">
    <source>
        <dbReference type="Proteomes" id="UP000235363"/>
    </source>
</evidence>
<feature type="region of interest" description="Disordered" evidence="1">
    <location>
        <begin position="216"/>
        <end position="243"/>
    </location>
</feature>